<comment type="caution">
    <text evidence="4">The sequence shown here is derived from an EMBL/GenBank/DDBJ whole genome shotgun (WGS) entry which is preliminary data.</text>
</comment>
<dbReference type="AlphaFoldDB" id="A0A6A6M2B6"/>
<gene>
    <name evidence="4" type="ORF">GH714_020295</name>
</gene>
<reference evidence="4 5" key="1">
    <citation type="journal article" date="2020" name="Mol. Plant">
        <title>The Chromosome-Based Rubber Tree Genome Provides New Insights into Spurge Genome Evolution and Rubber Biosynthesis.</title>
        <authorList>
            <person name="Liu J."/>
            <person name="Shi C."/>
            <person name="Shi C.C."/>
            <person name="Li W."/>
            <person name="Zhang Q.J."/>
            <person name="Zhang Y."/>
            <person name="Li K."/>
            <person name="Lu H.F."/>
            <person name="Shi C."/>
            <person name="Zhu S.T."/>
            <person name="Xiao Z.Y."/>
            <person name="Nan H."/>
            <person name="Yue Y."/>
            <person name="Zhu X.G."/>
            <person name="Wu Y."/>
            <person name="Hong X.N."/>
            <person name="Fan G.Y."/>
            <person name="Tong Y."/>
            <person name="Zhang D."/>
            <person name="Mao C.L."/>
            <person name="Liu Y.L."/>
            <person name="Hao S.J."/>
            <person name="Liu W.Q."/>
            <person name="Lv M.Q."/>
            <person name="Zhang H.B."/>
            <person name="Liu Y."/>
            <person name="Hu-Tang G.R."/>
            <person name="Wang J.P."/>
            <person name="Wang J.H."/>
            <person name="Sun Y.H."/>
            <person name="Ni S.B."/>
            <person name="Chen W.B."/>
            <person name="Zhang X.C."/>
            <person name="Jiao Y.N."/>
            <person name="Eichler E.E."/>
            <person name="Li G.H."/>
            <person name="Liu X."/>
            <person name="Gao L.Z."/>
        </authorList>
    </citation>
    <scope>NUCLEOTIDE SEQUENCE [LARGE SCALE GENOMIC DNA]</scope>
    <source>
        <strain evidence="5">cv. GT1</strain>
        <tissue evidence="4">Leaf</tissue>
    </source>
</reference>
<dbReference type="EMBL" id="JAAGAX010000008">
    <property type="protein sequence ID" value="KAF2306668.1"/>
    <property type="molecule type" value="Genomic_DNA"/>
</dbReference>
<dbReference type="GO" id="GO:0000184">
    <property type="term" value="P:nuclear-transcribed mRNA catabolic process, nonsense-mediated decay"/>
    <property type="evidence" value="ECO:0007669"/>
    <property type="project" value="UniProtKB-KW"/>
</dbReference>
<evidence type="ECO:0008006" key="6">
    <source>
        <dbReference type="Google" id="ProtNLM"/>
    </source>
</evidence>
<evidence type="ECO:0000256" key="2">
    <source>
        <dbReference type="ARBA" id="ARBA00023161"/>
    </source>
</evidence>
<evidence type="ECO:0000256" key="3">
    <source>
        <dbReference type="SAM" id="MobiDB-lite"/>
    </source>
</evidence>
<proteinExistence type="inferred from homology"/>
<dbReference type="InterPro" id="IPR027417">
    <property type="entry name" value="P-loop_NTPase"/>
</dbReference>
<dbReference type="Proteomes" id="UP000467840">
    <property type="component" value="Chromosome 9"/>
</dbReference>
<evidence type="ECO:0000256" key="1">
    <source>
        <dbReference type="ARBA" id="ARBA00007712"/>
    </source>
</evidence>
<keyword evidence="2" id="KW-0866">Nonsense-mediated mRNA decay</keyword>
<evidence type="ECO:0000313" key="4">
    <source>
        <dbReference type="EMBL" id="KAF2306668.1"/>
    </source>
</evidence>
<dbReference type="SUPFAM" id="SSF52540">
    <property type="entry name" value="P-loop containing nucleoside triphosphate hydrolases"/>
    <property type="match status" value="1"/>
</dbReference>
<sequence>MAGSTGGTGSSSPSPVPPAPKILLAKPGPVTTGPVVGKFGRDGAEDETVHIGLVCLQLGLSIPSLIPGNSTLIAFSLFHVIGVIGPPGVGKSTIMNELYGFDAGSPGMLPPFSIQSEDNRAMARHCSVGIEPRISAERLILLDTQLLMLKRKRYGDEHRENLFGEGEEYYTIPKDMLSILIKKTGPGINLGNPQSQSNSLGPPMSRKLKNYGILNLISMNKACNCTRV</sequence>
<comment type="similarity">
    <text evidence="1">Belongs to the SMG9 family.</text>
</comment>
<name>A0A6A6M2B6_HEVBR</name>
<accession>A0A6A6M2B6</accession>
<feature type="region of interest" description="Disordered" evidence="3">
    <location>
        <begin position="1"/>
        <end position="28"/>
    </location>
</feature>
<protein>
    <recommendedName>
        <fullName evidence="6">G domain-containing protein</fullName>
    </recommendedName>
</protein>
<dbReference type="InterPro" id="IPR039177">
    <property type="entry name" value="SMG9"/>
</dbReference>
<keyword evidence="5" id="KW-1185">Reference proteome</keyword>
<dbReference type="PANTHER" id="PTHR14270:SF0">
    <property type="entry name" value="NONSENSE-MEDIATED MRNA DECAY FACTOR SMG9"/>
    <property type="match status" value="1"/>
</dbReference>
<evidence type="ECO:0000313" key="5">
    <source>
        <dbReference type="Proteomes" id="UP000467840"/>
    </source>
</evidence>
<dbReference type="PANTHER" id="PTHR14270">
    <property type="entry name" value="NONSENSE-MEDIATED MRNA DECAY FACTOR SMG9"/>
    <property type="match status" value="1"/>
</dbReference>
<organism evidence="4 5">
    <name type="scientific">Hevea brasiliensis</name>
    <name type="common">Para rubber tree</name>
    <name type="synonym">Siphonia brasiliensis</name>
    <dbReference type="NCBI Taxonomy" id="3981"/>
    <lineage>
        <taxon>Eukaryota</taxon>
        <taxon>Viridiplantae</taxon>
        <taxon>Streptophyta</taxon>
        <taxon>Embryophyta</taxon>
        <taxon>Tracheophyta</taxon>
        <taxon>Spermatophyta</taxon>
        <taxon>Magnoliopsida</taxon>
        <taxon>eudicotyledons</taxon>
        <taxon>Gunneridae</taxon>
        <taxon>Pentapetalae</taxon>
        <taxon>rosids</taxon>
        <taxon>fabids</taxon>
        <taxon>Malpighiales</taxon>
        <taxon>Euphorbiaceae</taxon>
        <taxon>Crotonoideae</taxon>
        <taxon>Micrandreae</taxon>
        <taxon>Hevea</taxon>
    </lineage>
</organism>